<evidence type="ECO:0000256" key="1">
    <source>
        <dbReference type="SAM" id="Phobius"/>
    </source>
</evidence>
<feature type="transmembrane region" description="Helical" evidence="1">
    <location>
        <begin position="96"/>
        <end position="117"/>
    </location>
</feature>
<organism evidence="2 3">
    <name type="scientific">Streptomyces olivaceiscleroticus</name>
    <dbReference type="NCBI Taxonomy" id="68245"/>
    <lineage>
        <taxon>Bacteria</taxon>
        <taxon>Bacillati</taxon>
        <taxon>Actinomycetota</taxon>
        <taxon>Actinomycetes</taxon>
        <taxon>Kitasatosporales</taxon>
        <taxon>Streptomycetaceae</taxon>
        <taxon>Streptomyces</taxon>
    </lineage>
</organism>
<feature type="transmembrane region" description="Helical" evidence="1">
    <location>
        <begin position="12"/>
        <end position="32"/>
    </location>
</feature>
<keyword evidence="1" id="KW-0472">Membrane</keyword>
<comment type="caution">
    <text evidence="2">The sequence shown here is derived from an EMBL/GenBank/DDBJ whole genome shotgun (WGS) entry which is preliminary data.</text>
</comment>
<name>A0ABN1B8N7_9ACTN</name>
<keyword evidence="3" id="KW-1185">Reference proteome</keyword>
<evidence type="ECO:0008006" key="4">
    <source>
        <dbReference type="Google" id="ProtNLM"/>
    </source>
</evidence>
<gene>
    <name evidence="2" type="ORF">GCM10010361_66010</name>
</gene>
<reference evidence="2 3" key="1">
    <citation type="journal article" date="2019" name="Int. J. Syst. Evol. Microbiol.">
        <title>The Global Catalogue of Microorganisms (GCM) 10K type strain sequencing project: providing services to taxonomists for standard genome sequencing and annotation.</title>
        <authorList>
            <consortium name="The Broad Institute Genomics Platform"/>
            <consortium name="The Broad Institute Genome Sequencing Center for Infectious Disease"/>
            <person name="Wu L."/>
            <person name="Ma J."/>
        </authorList>
    </citation>
    <scope>NUCLEOTIDE SEQUENCE [LARGE SCALE GENOMIC DNA]</scope>
    <source>
        <strain evidence="2 3">JCM 4805</strain>
    </source>
</reference>
<dbReference type="Proteomes" id="UP001500909">
    <property type="component" value="Unassembled WGS sequence"/>
</dbReference>
<keyword evidence="1" id="KW-0812">Transmembrane</keyword>
<dbReference type="EMBL" id="BAAABY010000048">
    <property type="protein sequence ID" value="GAA0491522.1"/>
    <property type="molecule type" value="Genomic_DNA"/>
</dbReference>
<keyword evidence="1" id="KW-1133">Transmembrane helix</keyword>
<sequence length="154" mass="16113">MRLSRKTHAAGAWGHLLLVVVLALGIFVMHTLGHPKDTSGTGATMQMGAAAHGAAMSAPADHGMHAAATPVVVVSPHASDHDAKASSHAPGSGMDMTSLCVAVLGTWALAGLLWAALRRRADWLVRLRAGLLVVLRPEPPPRRPLLARLSVLRI</sequence>
<proteinExistence type="predicted"/>
<evidence type="ECO:0000313" key="2">
    <source>
        <dbReference type="EMBL" id="GAA0491522.1"/>
    </source>
</evidence>
<accession>A0ABN1B8N7</accession>
<evidence type="ECO:0000313" key="3">
    <source>
        <dbReference type="Proteomes" id="UP001500909"/>
    </source>
</evidence>
<protein>
    <recommendedName>
        <fullName evidence="4">DUF2946 domain-containing protein</fullName>
    </recommendedName>
</protein>
<dbReference type="RefSeq" id="WP_346099072.1">
    <property type="nucleotide sequence ID" value="NZ_BAAABY010000048.1"/>
</dbReference>